<accession>A0AAN6WE05</accession>
<feature type="transmembrane region" description="Helical" evidence="2">
    <location>
        <begin position="132"/>
        <end position="154"/>
    </location>
</feature>
<dbReference type="Pfam" id="PF10445">
    <property type="entry name" value="DUF2456"/>
    <property type="match status" value="1"/>
</dbReference>
<keyword evidence="2" id="KW-0812">Transmembrane</keyword>
<keyword evidence="4" id="KW-1185">Reference proteome</keyword>
<dbReference type="EMBL" id="MU866101">
    <property type="protein sequence ID" value="KAK4180303.1"/>
    <property type="molecule type" value="Genomic_DNA"/>
</dbReference>
<dbReference type="PANTHER" id="PTHR28297">
    <property type="entry name" value="FUNGAL PROTEIN"/>
    <property type="match status" value="1"/>
</dbReference>
<feature type="transmembrane region" description="Helical" evidence="2">
    <location>
        <begin position="241"/>
        <end position="261"/>
    </location>
</feature>
<feature type="transmembrane region" description="Helical" evidence="2">
    <location>
        <begin position="86"/>
        <end position="112"/>
    </location>
</feature>
<feature type="region of interest" description="Disordered" evidence="1">
    <location>
        <begin position="35"/>
        <end position="57"/>
    </location>
</feature>
<dbReference type="Proteomes" id="UP001302321">
    <property type="component" value="Unassembled WGS sequence"/>
</dbReference>
<keyword evidence="2" id="KW-1133">Transmembrane helix</keyword>
<evidence type="ECO:0000313" key="4">
    <source>
        <dbReference type="Proteomes" id="UP001302321"/>
    </source>
</evidence>
<reference evidence="3" key="2">
    <citation type="submission" date="2023-05" db="EMBL/GenBank/DDBJ databases">
        <authorList>
            <consortium name="Lawrence Berkeley National Laboratory"/>
            <person name="Steindorff A."/>
            <person name="Hensen N."/>
            <person name="Bonometti L."/>
            <person name="Westerberg I."/>
            <person name="Brannstrom I.O."/>
            <person name="Guillou S."/>
            <person name="Cros-Aarteil S."/>
            <person name="Calhoun S."/>
            <person name="Haridas S."/>
            <person name="Kuo A."/>
            <person name="Mondo S."/>
            <person name="Pangilinan J."/>
            <person name="Riley R."/>
            <person name="Labutti K."/>
            <person name="Andreopoulos B."/>
            <person name="Lipzen A."/>
            <person name="Chen C."/>
            <person name="Yanf M."/>
            <person name="Daum C."/>
            <person name="Ng V."/>
            <person name="Clum A."/>
            <person name="Ohm R."/>
            <person name="Martin F."/>
            <person name="Silar P."/>
            <person name="Natvig D."/>
            <person name="Lalanne C."/>
            <person name="Gautier V."/>
            <person name="Ament-Velasquez S.L."/>
            <person name="Kruys A."/>
            <person name="Hutchinson M.I."/>
            <person name="Powell A.J."/>
            <person name="Barry K."/>
            <person name="Miller A.N."/>
            <person name="Grigoriev I.V."/>
            <person name="Debuchy R."/>
            <person name="Gladieux P."/>
            <person name="Thoren M.H."/>
            <person name="Johannesson H."/>
        </authorList>
    </citation>
    <scope>NUCLEOTIDE SEQUENCE</scope>
    <source>
        <strain evidence="3">CBS 892.96</strain>
    </source>
</reference>
<protein>
    <submittedName>
        <fullName evidence="3">Uncharacterized protein</fullName>
    </submittedName>
</protein>
<keyword evidence="2" id="KW-0472">Membrane</keyword>
<feature type="transmembrane region" description="Helical" evidence="2">
    <location>
        <begin position="281"/>
        <end position="304"/>
    </location>
</feature>
<dbReference type="PANTHER" id="PTHR28297:SF1">
    <property type="entry name" value="FUNGAL PROTEIN"/>
    <property type="match status" value="1"/>
</dbReference>
<evidence type="ECO:0000313" key="3">
    <source>
        <dbReference type="EMBL" id="KAK4180303.1"/>
    </source>
</evidence>
<proteinExistence type="predicted"/>
<gene>
    <name evidence="3" type="ORF">QBC36DRAFT_356861</name>
</gene>
<evidence type="ECO:0000256" key="1">
    <source>
        <dbReference type="SAM" id="MobiDB-lite"/>
    </source>
</evidence>
<evidence type="ECO:0000256" key="2">
    <source>
        <dbReference type="SAM" id="Phobius"/>
    </source>
</evidence>
<name>A0AAN6WE05_9PEZI</name>
<comment type="caution">
    <text evidence="3">The sequence shown here is derived from an EMBL/GenBank/DDBJ whole genome shotgun (WGS) entry which is preliminary data.</text>
</comment>
<dbReference type="InterPro" id="IPR018852">
    <property type="entry name" value="DUF2456"/>
</dbReference>
<dbReference type="AlphaFoldDB" id="A0AAN6WE05"/>
<sequence>MTWWNPFSSTRPPPAAAIAIAADSTPTVNITAHSDLETAASSRPVSPPRPSSSPLRDDAPITTIVAIFPHKQPLLPPTSKLTSAQFIYLFVLDGLGALILSGGINFAIAYAMYTAPQYTTGHPPDKITLWSFPSTLAGDAAVTIILQCLVTWLIELFLVNRDLKTGGVAPVGFLPPWLVDNKAVRWFLSLPPASSSSPPPPPSEKGVTVVSSPGRISPYPGTGSGVLGWASFLFGQAAKSMVVAVVSFLIFWGPTVGLLIAAGRSNGRGDWEYDVTWTPQLFKLILGGVLGLVTTPVMAGVWLVRAGWVMGDNDESEQ</sequence>
<reference evidence="3" key="1">
    <citation type="journal article" date="2023" name="Mol. Phylogenet. Evol.">
        <title>Genome-scale phylogeny and comparative genomics of the fungal order Sordariales.</title>
        <authorList>
            <person name="Hensen N."/>
            <person name="Bonometti L."/>
            <person name="Westerberg I."/>
            <person name="Brannstrom I.O."/>
            <person name="Guillou S."/>
            <person name="Cros-Aarteil S."/>
            <person name="Calhoun S."/>
            <person name="Haridas S."/>
            <person name="Kuo A."/>
            <person name="Mondo S."/>
            <person name="Pangilinan J."/>
            <person name="Riley R."/>
            <person name="LaButti K."/>
            <person name="Andreopoulos B."/>
            <person name="Lipzen A."/>
            <person name="Chen C."/>
            <person name="Yan M."/>
            <person name="Daum C."/>
            <person name="Ng V."/>
            <person name="Clum A."/>
            <person name="Steindorff A."/>
            <person name="Ohm R.A."/>
            <person name="Martin F."/>
            <person name="Silar P."/>
            <person name="Natvig D.O."/>
            <person name="Lalanne C."/>
            <person name="Gautier V."/>
            <person name="Ament-Velasquez S.L."/>
            <person name="Kruys A."/>
            <person name="Hutchinson M.I."/>
            <person name="Powell A.J."/>
            <person name="Barry K."/>
            <person name="Miller A.N."/>
            <person name="Grigoriev I.V."/>
            <person name="Debuchy R."/>
            <person name="Gladieux P."/>
            <person name="Hiltunen Thoren M."/>
            <person name="Johannesson H."/>
        </authorList>
    </citation>
    <scope>NUCLEOTIDE SEQUENCE</scope>
    <source>
        <strain evidence="3">CBS 892.96</strain>
    </source>
</reference>
<organism evidence="3 4">
    <name type="scientific">Triangularia setosa</name>
    <dbReference type="NCBI Taxonomy" id="2587417"/>
    <lineage>
        <taxon>Eukaryota</taxon>
        <taxon>Fungi</taxon>
        <taxon>Dikarya</taxon>
        <taxon>Ascomycota</taxon>
        <taxon>Pezizomycotina</taxon>
        <taxon>Sordariomycetes</taxon>
        <taxon>Sordariomycetidae</taxon>
        <taxon>Sordariales</taxon>
        <taxon>Podosporaceae</taxon>
        <taxon>Triangularia</taxon>
    </lineage>
</organism>